<keyword evidence="2" id="KW-0547">Nucleotide-binding</keyword>
<sequence length="284" mass="30980">MDALPGVPLHPRRALLPWGACGLPKEVGVEPALRAEGLTKAFGRLLAVNGVSLLVPQGSVHAVIGPNGAGKSTLFALLSGALRPDRGRVWLFGREATPLSPEARVRLGLSRTFQVSQVFPGLSVRENLWIALEARRGLSPFPWLRARDRAWLAERLEELLERLRLKEKADRPVGELAHGDQRVVEIGLALSLGARLLLLDEPTAGMSDEETWRTVELLRALREAEGLTLLFVEHDMEVVFGLAERITVMHLGEVLAEGTPEAIAADERVQQAYLGEVVPGYEGA</sequence>
<dbReference type="Pfam" id="PF12399">
    <property type="entry name" value="BCA_ABC_TP_C"/>
    <property type="match status" value="1"/>
</dbReference>
<dbReference type="Proteomes" id="UP000286712">
    <property type="component" value="Unassembled WGS sequence"/>
</dbReference>
<dbReference type="EMBL" id="PELY01000102">
    <property type="protein sequence ID" value="RTH27099.1"/>
    <property type="molecule type" value="Genomic_DNA"/>
</dbReference>
<dbReference type="PROSITE" id="PS00211">
    <property type="entry name" value="ABC_TRANSPORTER_1"/>
    <property type="match status" value="1"/>
</dbReference>
<feature type="domain" description="ABC transporter" evidence="4">
    <location>
        <begin position="33"/>
        <end position="276"/>
    </location>
</feature>
<dbReference type="GO" id="GO:0005886">
    <property type="term" value="C:plasma membrane"/>
    <property type="evidence" value="ECO:0007669"/>
    <property type="project" value="TreeGrafter"/>
</dbReference>
<dbReference type="CDD" id="cd03219">
    <property type="entry name" value="ABC_Mj1267_LivG_branched"/>
    <property type="match status" value="1"/>
</dbReference>
<dbReference type="InterPro" id="IPR027417">
    <property type="entry name" value="P-loop_NTPase"/>
</dbReference>
<dbReference type="GO" id="GO:0016887">
    <property type="term" value="F:ATP hydrolysis activity"/>
    <property type="evidence" value="ECO:0007669"/>
    <property type="project" value="InterPro"/>
</dbReference>
<protein>
    <submittedName>
        <fullName evidence="5">ABC transporter ATP-binding protein</fullName>
    </submittedName>
</protein>
<evidence type="ECO:0000313" key="8">
    <source>
        <dbReference type="Proteomes" id="UP000286712"/>
    </source>
</evidence>
<evidence type="ECO:0000256" key="3">
    <source>
        <dbReference type="ARBA" id="ARBA00022840"/>
    </source>
</evidence>
<dbReference type="Proteomes" id="UP000287439">
    <property type="component" value="Unassembled WGS sequence"/>
</dbReference>
<dbReference type="Proteomes" id="UP000287306">
    <property type="component" value="Unassembled WGS sequence"/>
</dbReference>
<dbReference type="InterPro" id="IPR051120">
    <property type="entry name" value="ABC_AA/LPS_Transport"/>
</dbReference>
<dbReference type="EMBL" id="PELV01000089">
    <property type="protein sequence ID" value="RTH19694.1"/>
    <property type="molecule type" value="Genomic_DNA"/>
</dbReference>
<keyword evidence="1" id="KW-0813">Transport</keyword>
<evidence type="ECO:0000259" key="4">
    <source>
        <dbReference type="PROSITE" id="PS50893"/>
    </source>
</evidence>
<dbReference type="PROSITE" id="PS50893">
    <property type="entry name" value="ABC_TRANSPORTER_2"/>
    <property type="match status" value="1"/>
</dbReference>
<dbReference type="InterPro" id="IPR032823">
    <property type="entry name" value="BCA_ABC_TP_C"/>
</dbReference>
<dbReference type="Pfam" id="PF00005">
    <property type="entry name" value="ABC_tran"/>
    <property type="match status" value="1"/>
</dbReference>
<dbReference type="PANTHER" id="PTHR45772:SF3">
    <property type="entry name" value="ABC TRANSPORTER ATP-BINDING PROTEIN"/>
    <property type="match status" value="1"/>
</dbReference>
<keyword evidence="3 5" id="KW-0067">ATP-binding</keyword>
<proteinExistence type="predicted"/>
<evidence type="ECO:0000313" key="9">
    <source>
        <dbReference type="Proteomes" id="UP000287306"/>
    </source>
</evidence>
<comment type="caution">
    <text evidence="5">The sequence shown here is derived from an EMBL/GenBank/DDBJ whole genome shotgun (WGS) entry which is preliminary data.</text>
</comment>
<name>A0A430RMW1_THESC</name>
<gene>
    <name evidence="7" type="ORF">CSW38_04250</name>
    <name evidence="6" type="ORF">CSW40_03850</name>
    <name evidence="5" type="ORF">CSW41_03590</name>
</gene>
<evidence type="ECO:0000256" key="2">
    <source>
        <dbReference type="ARBA" id="ARBA00022741"/>
    </source>
</evidence>
<evidence type="ECO:0000313" key="6">
    <source>
        <dbReference type="EMBL" id="RTH27033.1"/>
    </source>
</evidence>
<dbReference type="SUPFAM" id="SSF52540">
    <property type="entry name" value="P-loop containing nucleoside triphosphate hydrolases"/>
    <property type="match status" value="1"/>
</dbReference>
<evidence type="ECO:0000313" key="7">
    <source>
        <dbReference type="EMBL" id="RTH27099.1"/>
    </source>
</evidence>
<reference evidence="8 9" key="1">
    <citation type="journal article" date="2019" name="Extremophiles">
        <title>Biogeography of thermophiles and predominance of Thermus scotoductus in domestic water heaters.</title>
        <authorList>
            <person name="Wilpiszeski R.L."/>
            <person name="Zhang Z."/>
            <person name="House C.H."/>
        </authorList>
    </citation>
    <scope>NUCLEOTIDE SEQUENCE [LARGE SCALE GENOMIC DNA]</scope>
    <source>
        <strain evidence="7 9">25_S25</strain>
        <strain evidence="6 8">27_S27</strain>
        <strain evidence="5 10">28_S28</strain>
    </source>
</reference>
<dbReference type="PANTHER" id="PTHR45772">
    <property type="entry name" value="CONSERVED COMPONENT OF ABC TRANSPORTER FOR NATURAL AMINO ACIDS-RELATED"/>
    <property type="match status" value="1"/>
</dbReference>
<evidence type="ECO:0000313" key="10">
    <source>
        <dbReference type="Proteomes" id="UP000287439"/>
    </source>
</evidence>
<accession>A0A430RMW1</accession>
<organism evidence="5 10">
    <name type="scientific">Thermus scotoductus</name>
    <dbReference type="NCBI Taxonomy" id="37636"/>
    <lineage>
        <taxon>Bacteria</taxon>
        <taxon>Thermotogati</taxon>
        <taxon>Deinococcota</taxon>
        <taxon>Deinococci</taxon>
        <taxon>Thermales</taxon>
        <taxon>Thermaceae</taxon>
        <taxon>Thermus</taxon>
    </lineage>
</organism>
<dbReference type="InterPro" id="IPR003593">
    <property type="entry name" value="AAA+_ATPase"/>
</dbReference>
<evidence type="ECO:0000256" key="1">
    <source>
        <dbReference type="ARBA" id="ARBA00022448"/>
    </source>
</evidence>
<dbReference type="GO" id="GO:0005524">
    <property type="term" value="F:ATP binding"/>
    <property type="evidence" value="ECO:0007669"/>
    <property type="project" value="UniProtKB-KW"/>
</dbReference>
<dbReference type="EMBL" id="PELW01000081">
    <property type="protein sequence ID" value="RTH27033.1"/>
    <property type="molecule type" value="Genomic_DNA"/>
</dbReference>
<dbReference type="InterPro" id="IPR003439">
    <property type="entry name" value="ABC_transporter-like_ATP-bd"/>
</dbReference>
<dbReference type="Gene3D" id="3.40.50.300">
    <property type="entry name" value="P-loop containing nucleotide triphosphate hydrolases"/>
    <property type="match status" value="1"/>
</dbReference>
<evidence type="ECO:0000313" key="5">
    <source>
        <dbReference type="EMBL" id="RTH19694.1"/>
    </source>
</evidence>
<dbReference type="SMART" id="SM00382">
    <property type="entry name" value="AAA"/>
    <property type="match status" value="1"/>
</dbReference>
<dbReference type="InterPro" id="IPR017871">
    <property type="entry name" value="ABC_transporter-like_CS"/>
</dbReference>
<dbReference type="AlphaFoldDB" id="A0A430RMW1"/>